<proteinExistence type="inferred from homology"/>
<evidence type="ECO:0000256" key="1">
    <source>
        <dbReference type="ARBA" id="ARBA00006484"/>
    </source>
</evidence>
<dbReference type="Pfam" id="PF00106">
    <property type="entry name" value="adh_short"/>
    <property type="match status" value="1"/>
</dbReference>
<keyword evidence="3" id="KW-1133">Transmembrane helix</keyword>
<dbReference type="EMBL" id="BMZS01000001">
    <property type="protein sequence ID" value="GHD40448.1"/>
    <property type="molecule type" value="Genomic_DNA"/>
</dbReference>
<comment type="similarity">
    <text evidence="1">Belongs to the short-chain dehydrogenases/reductases (SDR) family.</text>
</comment>
<dbReference type="Gene3D" id="3.40.50.720">
    <property type="entry name" value="NAD(P)-binding Rossmann-like Domain"/>
    <property type="match status" value="1"/>
</dbReference>
<dbReference type="SUPFAM" id="SSF51735">
    <property type="entry name" value="NAD(P)-binding Rossmann-fold domains"/>
    <property type="match status" value="1"/>
</dbReference>
<dbReference type="AlphaFoldDB" id="A0A918XNU5"/>
<comment type="caution">
    <text evidence="4">The sequence shown here is derived from an EMBL/GenBank/DDBJ whole genome shotgun (WGS) entry which is preliminary data.</text>
</comment>
<dbReference type="Proteomes" id="UP000630353">
    <property type="component" value="Unassembled WGS sequence"/>
</dbReference>
<dbReference type="PANTHER" id="PTHR44196:SF1">
    <property type="entry name" value="DEHYDROGENASE_REDUCTASE SDR FAMILY MEMBER 7B"/>
    <property type="match status" value="1"/>
</dbReference>
<keyword evidence="5" id="KW-1185">Reference proteome</keyword>
<reference evidence="4" key="2">
    <citation type="submission" date="2020-09" db="EMBL/GenBank/DDBJ databases">
        <authorList>
            <person name="Sun Q."/>
            <person name="Kim S."/>
        </authorList>
    </citation>
    <scope>NUCLEOTIDE SEQUENCE</scope>
    <source>
        <strain evidence="4">KCTC 42651</strain>
    </source>
</reference>
<dbReference type="GO" id="GO:0016491">
    <property type="term" value="F:oxidoreductase activity"/>
    <property type="evidence" value="ECO:0007669"/>
    <property type="project" value="UniProtKB-KW"/>
</dbReference>
<feature type="transmembrane region" description="Helical" evidence="3">
    <location>
        <begin position="201"/>
        <end position="221"/>
    </location>
</feature>
<name>A0A918XNU5_9PROT</name>
<accession>A0A918XNU5</accession>
<evidence type="ECO:0000256" key="3">
    <source>
        <dbReference type="SAM" id="Phobius"/>
    </source>
</evidence>
<dbReference type="GO" id="GO:0016020">
    <property type="term" value="C:membrane"/>
    <property type="evidence" value="ECO:0007669"/>
    <property type="project" value="TreeGrafter"/>
</dbReference>
<reference evidence="4" key="1">
    <citation type="journal article" date="2014" name="Int. J. Syst. Evol. Microbiol.">
        <title>Complete genome sequence of Corynebacterium casei LMG S-19264T (=DSM 44701T), isolated from a smear-ripened cheese.</title>
        <authorList>
            <consortium name="US DOE Joint Genome Institute (JGI-PGF)"/>
            <person name="Walter F."/>
            <person name="Albersmeier A."/>
            <person name="Kalinowski J."/>
            <person name="Ruckert C."/>
        </authorList>
    </citation>
    <scope>NUCLEOTIDE SEQUENCE</scope>
    <source>
        <strain evidence="4">KCTC 42651</strain>
    </source>
</reference>
<evidence type="ECO:0000256" key="2">
    <source>
        <dbReference type="ARBA" id="ARBA00023002"/>
    </source>
</evidence>
<organism evidence="4 5">
    <name type="scientific">Thalassobaculum fulvum</name>
    <dbReference type="NCBI Taxonomy" id="1633335"/>
    <lineage>
        <taxon>Bacteria</taxon>
        <taxon>Pseudomonadati</taxon>
        <taxon>Pseudomonadota</taxon>
        <taxon>Alphaproteobacteria</taxon>
        <taxon>Rhodospirillales</taxon>
        <taxon>Thalassobaculaceae</taxon>
        <taxon>Thalassobaculum</taxon>
    </lineage>
</organism>
<keyword evidence="3" id="KW-0472">Membrane</keyword>
<evidence type="ECO:0000313" key="5">
    <source>
        <dbReference type="Proteomes" id="UP000630353"/>
    </source>
</evidence>
<protein>
    <submittedName>
        <fullName evidence="4">Oxidoreductase</fullName>
    </submittedName>
</protein>
<keyword evidence="2" id="KW-0560">Oxidoreductase</keyword>
<dbReference type="PRINTS" id="PR00081">
    <property type="entry name" value="GDHRDH"/>
</dbReference>
<gene>
    <name evidence="4" type="ORF">GCM10017083_03730</name>
</gene>
<dbReference type="InterPro" id="IPR036291">
    <property type="entry name" value="NAD(P)-bd_dom_sf"/>
</dbReference>
<evidence type="ECO:0000313" key="4">
    <source>
        <dbReference type="EMBL" id="GHD40448.1"/>
    </source>
</evidence>
<dbReference type="PANTHER" id="PTHR44196">
    <property type="entry name" value="DEHYDROGENASE/REDUCTASE SDR FAMILY MEMBER 7B"/>
    <property type="match status" value="1"/>
</dbReference>
<keyword evidence="3" id="KW-0812">Transmembrane</keyword>
<sequence>MARDGWTVAASARDAKALDRVAAAAVGGRIVPVPLDVTDLAACRAAVGRVEEEIGPVVTAVLAAGTHIPVAAAAFDAATVRKLVEVNLMGVVNAVDAVLPSLIERRAGRLAIVSSVAGYRGLPTAAGYGATKAGLINFAESLKFDLDRLGIVTQVVCPGFVRTPLTDRNPFPMPFLMEVEDAAERLYRGLQGNAFEIAFPWRFALILKLLGLLPDALYFALMHRATGK</sequence>
<dbReference type="InterPro" id="IPR002347">
    <property type="entry name" value="SDR_fam"/>
</dbReference>